<accession>A0A5B7GTR9</accession>
<dbReference type="Proteomes" id="UP000324222">
    <property type="component" value="Unassembled WGS sequence"/>
</dbReference>
<organism evidence="1 2">
    <name type="scientific">Portunus trituberculatus</name>
    <name type="common">Swimming crab</name>
    <name type="synonym">Neptunus trituberculatus</name>
    <dbReference type="NCBI Taxonomy" id="210409"/>
    <lineage>
        <taxon>Eukaryota</taxon>
        <taxon>Metazoa</taxon>
        <taxon>Ecdysozoa</taxon>
        <taxon>Arthropoda</taxon>
        <taxon>Crustacea</taxon>
        <taxon>Multicrustacea</taxon>
        <taxon>Malacostraca</taxon>
        <taxon>Eumalacostraca</taxon>
        <taxon>Eucarida</taxon>
        <taxon>Decapoda</taxon>
        <taxon>Pleocyemata</taxon>
        <taxon>Brachyura</taxon>
        <taxon>Eubrachyura</taxon>
        <taxon>Portunoidea</taxon>
        <taxon>Portunidae</taxon>
        <taxon>Portuninae</taxon>
        <taxon>Portunus</taxon>
    </lineage>
</organism>
<gene>
    <name evidence="1" type="ORF">E2C01_055048</name>
</gene>
<dbReference type="AlphaFoldDB" id="A0A5B7GTR9"/>
<protein>
    <submittedName>
        <fullName evidence="1">Uncharacterized protein</fullName>
    </submittedName>
</protein>
<name>A0A5B7GTR9_PORTR</name>
<keyword evidence="2" id="KW-1185">Reference proteome</keyword>
<dbReference type="EMBL" id="VSRR010018100">
    <property type="protein sequence ID" value="MPC60986.1"/>
    <property type="molecule type" value="Genomic_DNA"/>
</dbReference>
<reference evidence="1 2" key="1">
    <citation type="submission" date="2019-05" db="EMBL/GenBank/DDBJ databases">
        <title>Another draft genome of Portunus trituberculatus and its Hox gene families provides insights of decapod evolution.</title>
        <authorList>
            <person name="Jeong J.-H."/>
            <person name="Song I."/>
            <person name="Kim S."/>
            <person name="Choi T."/>
            <person name="Kim D."/>
            <person name="Ryu S."/>
            <person name="Kim W."/>
        </authorList>
    </citation>
    <scope>NUCLEOTIDE SEQUENCE [LARGE SCALE GENOMIC DNA]</scope>
    <source>
        <tissue evidence="1">Muscle</tissue>
    </source>
</reference>
<evidence type="ECO:0000313" key="1">
    <source>
        <dbReference type="EMBL" id="MPC60986.1"/>
    </source>
</evidence>
<proteinExistence type="predicted"/>
<evidence type="ECO:0000313" key="2">
    <source>
        <dbReference type="Proteomes" id="UP000324222"/>
    </source>
</evidence>
<comment type="caution">
    <text evidence="1">The sequence shown here is derived from an EMBL/GenBank/DDBJ whole genome shotgun (WGS) entry which is preliminary data.</text>
</comment>
<sequence>MNCHRNDRLVPSLQPRLVFRQSRKEFECGVFSTYEYACSHDEDEVDDDSDHVPSGQHSIANQVTVTVTSVRDTAICNTSRGVVGGHLNTVVAALTLPMWPTVTSLRQEALCMAITGNLAQWQAPNSTVINSRKFPLR</sequence>